<keyword evidence="3" id="KW-1185">Reference proteome</keyword>
<evidence type="ECO:0000313" key="3">
    <source>
        <dbReference type="Proteomes" id="UP000237684"/>
    </source>
</evidence>
<evidence type="ECO:0000259" key="1">
    <source>
        <dbReference type="Pfam" id="PF12680"/>
    </source>
</evidence>
<dbReference type="InterPro" id="IPR032710">
    <property type="entry name" value="NTF2-like_dom_sf"/>
</dbReference>
<dbReference type="RefSeq" id="WP_105484058.1">
    <property type="nucleotide sequence ID" value="NZ_NIGF01000010.1"/>
</dbReference>
<dbReference type="AlphaFoldDB" id="A0A2S8SS97"/>
<dbReference type="PANTHER" id="PTHR41252:SF1">
    <property type="entry name" value="BLR2505 PROTEIN"/>
    <property type="match status" value="1"/>
</dbReference>
<dbReference type="SUPFAM" id="SSF54427">
    <property type="entry name" value="NTF2-like"/>
    <property type="match status" value="1"/>
</dbReference>
<dbReference type="Gene3D" id="3.10.450.50">
    <property type="match status" value="1"/>
</dbReference>
<name>A0A2S8SS97_9BACT</name>
<accession>A0A2S8SS97</accession>
<dbReference type="Proteomes" id="UP000237684">
    <property type="component" value="Unassembled WGS sequence"/>
</dbReference>
<dbReference type="InterPro" id="IPR037401">
    <property type="entry name" value="SnoaL-like"/>
</dbReference>
<sequence>MPEKNKAILEEANAAVAEGNYEGFLSFCADDTEWTFVGDKTLRGKEAVRQWMTKTYIEPPKNMVADLIAEGDFVTALGDITTKDEDGKEIHSSYCDVWRFRGDKLVELRAFVIETEAK</sequence>
<gene>
    <name evidence="2" type="ORF">B1R32_110114</name>
</gene>
<dbReference type="InParanoid" id="A0A2S8SS97"/>
<feature type="domain" description="SnoaL-like" evidence="1">
    <location>
        <begin position="10"/>
        <end position="107"/>
    </location>
</feature>
<proteinExistence type="predicted"/>
<reference evidence="2 3" key="1">
    <citation type="journal article" date="2018" name="Syst. Appl. Microbiol.">
        <title>Abditibacterium utsteinense sp. nov., the first cultivated member of candidate phylum FBP, isolated from ice-free Antarctic soil samples.</title>
        <authorList>
            <person name="Tahon G."/>
            <person name="Tytgat B."/>
            <person name="Lebbe L."/>
            <person name="Carlier A."/>
            <person name="Willems A."/>
        </authorList>
    </citation>
    <scope>NUCLEOTIDE SEQUENCE [LARGE SCALE GENOMIC DNA]</scope>
    <source>
        <strain evidence="2 3">LMG 29911</strain>
    </source>
</reference>
<protein>
    <recommendedName>
        <fullName evidence="1">SnoaL-like domain-containing protein</fullName>
    </recommendedName>
</protein>
<comment type="caution">
    <text evidence="2">The sequence shown here is derived from an EMBL/GenBank/DDBJ whole genome shotgun (WGS) entry which is preliminary data.</text>
</comment>
<dbReference type="EMBL" id="NIGF01000010">
    <property type="protein sequence ID" value="PQV63648.1"/>
    <property type="molecule type" value="Genomic_DNA"/>
</dbReference>
<dbReference type="PANTHER" id="PTHR41252">
    <property type="entry name" value="BLR2505 PROTEIN"/>
    <property type="match status" value="1"/>
</dbReference>
<evidence type="ECO:0000313" key="2">
    <source>
        <dbReference type="EMBL" id="PQV63648.1"/>
    </source>
</evidence>
<organism evidence="2 3">
    <name type="scientific">Abditibacterium utsteinense</name>
    <dbReference type="NCBI Taxonomy" id="1960156"/>
    <lineage>
        <taxon>Bacteria</taxon>
        <taxon>Pseudomonadati</taxon>
        <taxon>Abditibacteriota</taxon>
        <taxon>Abditibacteriia</taxon>
        <taxon>Abditibacteriales</taxon>
        <taxon>Abditibacteriaceae</taxon>
        <taxon>Abditibacterium</taxon>
    </lineage>
</organism>
<dbReference type="OrthoDB" id="6692273at2"/>
<dbReference type="Pfam" id="PF12680">
    <property type="entry name" value="SnoaL_2"/>
    <property type="match status" value="1"/>
</dbReference>